<dbReference type="PROSITE" id="PS00455">
    <property type="entry name" value="AMP_BINDING"/>
    <property type="match status" value="1"/>
</dbReference>
<evidence type="ECO:0000313" key="6">
    <source>
        <dbReference type="Proteomes" id="UP000068382"/>
    </source>
</evidence>
<organism evidence="5 6">
    <name type="scientific">Tritonibacter horizontis</name>
    <dbReference type="NCBI Taxonomy" id="1768241"/>
    <lineage>
        <taxon>Bacteria</taxon>
        <taxon>Pseudomonadati</taxon>
        <taxon>Pseudomonadota</taxon>
        <taxon>Alphaproteobacteria</taxon>
        <taxon>Rhodobacterales</taxon>
        <taxon>Paracoccaceae</taxon>
        <taxon>Tritonibacter</taxon>
    </lineage>
</organism>
<reference evidence="5 6" key="1">
    <citation type="submission" date="2015-12" db="EMBL/GenBank/DDBJ databases">
        <title>Genome sequence of the marine Rhodobacteraceae strain O3.65, Candidatus Tritonibacter horizontis.</title>
        <authorList>
            <person name="Poehlein A."/>
            <person name="Giebel H.A."/>
            <person name="Voget S."/>
            <person name="Brinkhoff T."/>
        </authorList>
    </citation>
    <scope>NUCLEOTIDE SEQUENCE [LARGE SCALE GENOMIC DNA]</scope>
    <source>
        <strain evidence="5 6">O3.65</strain>
    </source>
</reference>
<dbReference type="GO" id="GO:0004467">
    <property type="term" value="F:long-chain fatty acid-CoA ligase activity"/>
    <property type="evidence" value="ECO:0007669"/>
    <property type="project" value="UniProtKB-EC"/>
</dbReference>
<keyword evidence="6" id="KW-1185">Reference proteome</keyword>
<dbReference type="Gene3D" id="3.30.300.30">
    <property type="match status" value="1"/>
</dbReference>
<dbReference type="SUPFAM" id="SSF56801">
    <property type="entry name" value="Acetyl-CoA synthetase-like"/>
    <property type="match status" value="1"/>
</dbReference>
<comment type="similarity">
    <text evidence="1">Belongs to the ATP-dependent AMP-binding enzyme family.</text>
</comment>
<protein>
    <submittedName>
        <fullName evidence="5">Long-chain-fatty-acid--CoA ligase</fullName>
        <ecNumber evidence="5">6.2.1.3</ecNumber>
    </submittedName>
</protein>
<dbReference type="InterPro" id="IPR000873">
    <property type="entry name" value="AMP-dep_synth/lig_dom"/>
</dbReference>
<dbReference type="EC" id="6.2.1.3" evidence="5"/>
<comment type="caution">
    <text evidence="5">The sequence shown here is derived from an EMBL/GenBank/DDBJ whole genome shotgun (WGS) entry which is preliminary data.</text>
</comment>
<feature type="domain" description="AMP-dependent synthetase/ligase" evidence="3">
    <location>
        <begin position="15"/>
        <end position="368"/>
    </location>
</feature>
<gene>
    <name evidence="5" type="primary">lcfB_4</name>
    <name evidence="5" type="ORF">TRIHO_31600</name>
</gene>
<name>A0A132BVZ1_9RHOB</name>
<dbReference type="Pfam" id="PF00501">
    <property type="entry name" value="AMP-binding"/>
    <property type="match status" value="1"/>
</dbReference>
<dbReference type="PANTHER" id="PTHR43201:SF5">
    <property type="entry name" value="MEDIUM-CHAIN ACYL-COA LIGASE ACSF2, MITOCHONDRIAL"/>
    <property type="match status" value="1"/>
</dbReference>
<keyword evidence="2 5" id="KW-0436">Ligase</keyword>
<dbReference type="Proteomes" id="UP000068382">
    <property type="component" value="Unassembled WGS sequence"/>
</dbReference>
<proteinExistence type="inferred from homology"/>
<dbReference type="InterPro" id="IPR025110">
    <property type="entry name" value="AMP-bd_C"/>
</dbReference>
<dbReference type="Pfam" id="PF13193">
    <property type="entry name" value="AMP-binding_C"/>
    <property type="match status" value="1"/>
</dbReference>
<dbReference type="AlphaFoldDB" id="A0A132BVZ1"/>
<evidence type="ECO:0000256" key="2">
    <source>
        <dbReference type="ARBA" id="ARBA00022598"/>
    </source>
</evidence>
<dbReference type="OrthoDB" id="9803968at2"/>
<evidence type="ECO:0000259" key="4">
    <source>
        <dbReference type="Pfam" id="PF13193"/>
    </source>
</evidence>
<dbReference type="EMBL" id="LPUY01000080">
    <property type="protein sequence ID" value="KUP91977.1"/>
    <property type="molecule type" value="Genomic_DNA"/>
</dbReference>
<dbReference type="InterPro" id="IPR020845">
    <property type="entry name" value="AMP-binding_CS"/>
</dbReference>
<evidence type="ECO:0000313" key="5">
    <source>
        <dbReference type="EMBL" id="KUP91977.1"/>
    </source>
</evidence>
<feature type="domain" description="AMP-binding enzyme C-terminal" evidence="4">
    <location>
        <begin position="419"/>
        <end position="493"/>
    </location>
</feature>
<dbReference type="Gene3D" id="3.40.50.12780">
    <property type="entry name" value="N-terminal domain of ligase-like"/>
    <property type="match status" value="1"/>
</dbReference>
<dbReference type="RefSeq" id="WP_068245726.1">
    <property type="nucleotide sequence ID" value="NZ_LPUY01000080.1"/>
</dbReference>
<dbReference type="GO" id="GO:0031956">
    <property type="term" value="F:medium-chain fatty acid-CoA ligase activity"/>
    <property type="evidence" value="ECO:0007669"/>
    <property type="project" value="TreeGrafter"/>
</dbReference>
<accession>A0A132BVZ1</accession>
<dbReference type="InterPro" id="IPR045851">
    <property type="entry name" value="AMP-bd_C_sf"/>
</dbReference>
<evidence type="ECO:0000256" key="1">
    <source>
        <dbReference type="ARBA" id="ARBA00006432"/>
    </source>
</evidence>
<dbReference type="PANTHER" id="PTHR43201">
    <property type="entry name" value="ACYL-COA SYNTHETASE"/>
    <property type="match status" value="1"/>
</dbReference>
<evidence type="ECO:0000259" key="3">
    <source>
        <dbReference type="Pfam" id="PF00501"/>
    </source>
</evidence>
<sequence length="513" mass="54851">MTDEIVANRVHDLLDRAARDRGDAVAVIDSCDRQMSWAQIAAASHEAADILTEAGVRPGDRVILVFENCASVPVFFFACSRLDASAVVVNARLSEAELTRITAHSDPSALVFATDASEPARTQAERLGARTATGMFGTVAVVSRTGAAPEAVFDAAEEQVAVMLYTSGTTGTPKAAMLTHRNLIAASQATAEVRGIAAEDVCFLALPLSHIFGLVTLMAVTRTQGRMRLEARFQVDRLYQALQEDVTFLPAVPQMHAHLFHYARANGKPRYTRGLLRFVSSGGAPLDPAWKREAEAFYGVALQNGYGLTEAAAGVCATRNSFGDPDISVGNPMGVCTFRLDMEAKGANPAEGIGEILVGGPQVMKGYFRDPEQTAQAFTQDGYFRTGDLGRYDAAGKMHIVGRSKELIIRSGFNVYPVEVEATLTDHPAVIVAGVVGRAVAGNEEVLAFVKVGAETEVSEAELKAFAAERLSPYKRPSRIIIARDLPAAPTGKILKAKLIETFAAQLEGPELV</sequence>
<dbReference type="PATRIC" id="fig|1768241.3.peg.3303"/>
<dbReference type="InterPro" id="IPR042099">
    <property type="entry name" value="ANL_N_sf"/>
</dbReference>